<comment type="caution">
    <text evidence="1">The sequence shown here is derived from an EMBL/GenBank/DDBJ whole genome shotgun (WGS) entry which is preliminary data.</text>
</comment>
<accession>A0A165W9Q0</accession>
<gene>
    <name evidence="1" type="ORF">PsAD2_03481</name>
</gene>
<evidence type="ECO:0000313" key="1">
    <source>
        <dbReference type="EMBL" id="KZL16256.1"/>
    </source>
</evidence>
<reference evidence="1 2" key="1">
    <citation type="journal article" date="2016" name="Front. Microbiol.">
        <title>Comparative Genomic Analysis Reveals a Diverse Repertoire of Genes Involved in Prokaryote-Eukaryote Interactions within the Pseudovibrio Genus.</title>
        <authorList>
            <person name="Romano S."/>
            <person name="Fernandez-Guerra A."/>
            <person name="Reen F.J."/>
            <person name="Glockner F.O."/>
            <person name="Crowley S.P."/>
            <person name="O'Sullivan O."/>
            <person name="Cotter P.D."/>
            <person name="Adams C."/>
            <person name="Dobson A.D."/>
            <person name="O'Gara F."/>
        </authorList>
    </citation>
    <scope>NUCLEOTIDE SEQUENCE [LARGE SCALE GENOMIC DNA]</scope>
    <source>
        <strain evidence="1 2">Ad2</strain>
    </source>
</reference>
<evidence type="ECO:0000313" key="2">
    <source>
        <dbReference type="Proteomes" id="UP000076577"/>
    </source>
</evidence>
<name>A0A165W9Q0_9HYPH</name>
<organism evidence="1 2">
    <name type="scientific">Pseudovibrio axinellae</name>
    <dbReference type="NCBI Taxonomy" id="989403"/>
    <lineage>
        <taxon>Bacteria</taxon>
        <taxon>Pseudomonadati</taxon>
        <taxon>Pseudomonadota</taxon>
        <taxon>Alphaproteobacteria</taxon>
        <taxon>Hyphomicrobiales</taxon>
        <taxon>Stappiaceae</taxon>
        <taxon>Pseudovibrio</taxon>
    </lineage>
</organism>
<dbReference type="EMBL" id="LMCB01000050">
    <property type="protein sequence ID" value="KZL16256.1"/>
    <property type="molecule type" value="Genomic_DNA"/>
</dbReference>
<dbReference type="PATRIC" id="fig|989403.3.peg.3751"/>
<sequence>MPQNQPLAYLLSILGCASKGEATPQTFAKSIAKELEDAACRSAGFTGT</sequence>
<keyword evidence="2" id="KW-1185">Reference proteome</keyword>
<dbReference type="Proteomes" id="UP000076577">
    <property type="component" value="Unassembled WGS sequence"/>
</dbReference>
<protein>
    <submittedName>
        <fullName evidence="1">Uncharacterized protein</fullName>
    </submittedName>
</protein>
<dbReference type="STRING" id="989403.SAMN05421798_1245"/>
<proteinExistence type="predicted"/>
<dbReference type="AlphaFoldDB" id="A0A165W9Q0"/>